<evidence type="ECO:0000313" key="3">
    <source>
        <dbReference type="Proteomes" id="UP000028701"/>
    </source>
</evidence>
<dbReference type="AlphaFoldDB" id="A0A081CRQ3"/>
<dbReference type="Proteomes" id="UP000028701">
    <property type="component" value="Unassembled WGS sequence"/>
</dbReference>
<gene>
    <name evidence="2" type="ORF">RRU01S_04_01710</name>
</gene>
<feature type="compositionally biased region" description="Basic and acidic residues" evidence="1">
    <location>
        <begin position="1"/>
        <end position="17"/>
    </location>
</feature>
<name>A0A081CRQ3_9HYPH</name>
<organism evidence="2 3">
    <name type="scientific">Agrobacterium rubi TR3 = NBRC 13261</name>
    <dbReference type="NCBI Taxonomy" id="1368415"/>
    <lineage>
        <taxon>Bacteria</taxon>
        <taxon>Pseudomonadati</taxon>
        <taxon>Pseudomonadota</taxon>
        <taxon>Alphaproteobacteria</taxon>
        <taxon>Hyphomicrobiales</taxon>
        <taxon>Rhizobiaceae</taxon>
        <taxon>Rhizobium/Agrobacterium group</taxon>
        <taxon>Agrobacterium</taxon>
    </lineage>
</organism>
<proteinExistence type="predicted"/>
<reference evidence="2 3" key="1">
    <citation type="submission" date="2014-08" db="EMBL/GenBank/DDBJ databases">
        <title>Whole genome shotgun sequence of Rhizobium rubi NBRC 13261.</title>
        <authorList>
            <person name="Katano-Makiyama Y."/>
            <person name="Hosoyama A."/>
            <person name="Hashimoto M."/>
            <person name="Hosoyama Y."/>
            <person name="Noguchi M."/>
            <person name="Tsuchikane K."/>
            <person name="Uohara A."/>
            <person name="Ohji S."/>
            <person name="Ichikawa N."/>
            <person name="Kimura A."/>
            <person name="Yamazoe A."/>
            <person name="Fujita N."/>
        </authorList>
    </citation>
    <scope>NUCLEOTIDE SEQUENCE [LARGE SCALE GENOMIC DNA]</scope>
    <source>
        <strain evidence="2 3">NBRC 13261</strain>
    </source>
</reference>
<feature type="region of interest" description="Disordered" evidence="1">
    <location>
        <begin position="1"/>
        <end position="20"/>
    </location>
</feature>
<sequence length="244" mass="27330">MPKSRNFEKPKDERERFSVTGDTGYTHKVDELAKAAGYSDRGAFVRMCIERYEGSTSQSQPSLDEASRMSGLHGMITDYRHHNFDAAIEHADNLTLYIREFPRFLTLYRHSALLLERMARGKYTDILLACDDDAERVANSNFCGDAETLSFSPKAHFNVVECNGIAPAFILIADDVAFVSTFTIIPAMHRGGTHFASVWTRSDDAPSLGYKTVRMMLNAKLAKPTRVMAKAHPDKIFIGKSRAP</sequence>
<dbReference type="EMBL" id="BBJU01000004">
    <property type="protein sequence ID" value="GAK69349.1"/>
    <property type="molecule type" value="Genomic_DNA"/>
</dbReference>
<dbReference type="RefSeq" id="WP_131367760.1">
    <property type="nucleotide sequence ID" value="NZ_BBJU01000004.1"/>
</dbReference>
<protein>
    <submittedName>
        <fullName evidence="2">Uncharacterized protein</fullName>
    </submittedName>
</protein>
<accession>A0A081CRQ3</accession>
<evidence type="ECO:0000256" key="1">
    <source>
        <dbReference type="SAM" id="MobiDB-lite"/>
    </source>
</evidence>
<comment type="caution">
    <text evidence="2">The sequence shown here is derived from an EMBL/GenBank/DDBJ whole genome shotgun (WGS) entry which is preliminary data.</text>
</comment>
<evidence type="ECO:0000313" key="2">
    <source>
        <dbReference type="EMBL" id="GAK69349.1"/>
    </source>
</evidence>